<feature type="coiled-coil region" evidence="1">
    <location>
        <begin position="98"/>
        <end position="192"/>
    </location>
</feature>
<feature type="compositionally biased region" description="Basic and acidic residues" evidence="2">
    <location>
        <begin position="286"/>
        <end position="306"/>
    </location>
</feature>
<evidence type="ECO:0000256" key="2">
    <source>
        <dbReference type="SAM" id="MobiDB-lite"/>
    </source>
</evidence>
<reference evidence="3" key="1">
    <citation type="submission" date="2021-02" db="EMBL/GenBank/DDBJ databases">
        <authorList>
            <person name="Dougan E. K."/>
            <person name="Rhodes N."/>
            <person name="Thang M."/>
            <person name="Chan C."/>
        </authorList>
    </citation>
    <scope>NUCLEOTIDE SEQUENCE</scope>
</reference>
<evidence type="ECO:0000313" key="4">
    <source>
        <dbReference type="Proteomes" id="UP000601435"/>
    </source>
</evidence>
<keyword evidence="4" id="KW-1185">Reference proteome</keyword>
<feature type="region of interest" description="Disordered" evidence="2">
    <location>
        <begin position="343"/>
        <end position="375"/>
    </location>
</feature>
<keyword evidence="1" id="KW-0175">Coiled coil</keyword>
<comment type="caution">
    <text evidence="3">The sequence shown here is derived from an EMBL/GenBank/DDBJ whole genome shotgun (WGS) entry which is preliminary data.</text>
</comment>
<accession>A0A812NXS8</accession>
<organism evidence="3 4">
    <name type="scientific">Symbiodinium necroappetens</name>
    <dbReference type="NCBI Taxonomy" id="1628268"/>
    <lineage>
        <taxon>Eukaryota</taxon>
        <taxon>Sar</taxon>
        <taxon>Alveolata</taxon>
        <taxon>Dinophyceae</taxon>
        <taxon>Suessiales</taxon>
        <taxon>Symbiodiniaceae</taxon>
        <taxon>Symbiodinium</taxon>
    </lineage>
</organism>
<dbReference type="AlphaFoldDB" id="A0A812NXS8"/>
<gene>
    <name evidence="3" type="ORF">SNEC2469_LOCUS8601</name>
</gene>
<feature type="region of interest" description="Disordered" evidence="2">
    <location>
        <begin position="286"/>
        <end position="315"/>
    </location>
</feature>
<dbReference type="Proteomes" id="UP000601435">
    <property type="component" value="Unassembled WGS sequence"/>
</dbReference>
<sequence>DKKYLADLKTTCQKKAGDFEERQKLRGEALQGHDVTDESSVEIPGEKLDVRCAAEVKTASALAQLRTAQVARFLQREASSLNSRLLSALAERARADPMAKVKQMIEQLIVRLKDQAKEETTKKGWCDAEMSTNKATREEKSDAVSSLQAEIDELEAHISKLGEEIVGLSGELTELDNAASEATSLRQKEEAKNEATVKEAKEGQDAVAKAIMVLKDFYAKAGQSTALLQSSELHGAPPVFSDEPYTGMQKAKGGVVAMLEVIESDFSRMEAEATASEAASKKEFESFVEESKITKAEKSKEVEHKTSSKQQKKSELITLQADLQGTEKELDAAEVYFEKLKPDCLDAGPSYQERKARREQEMKDLKEARPADAVE</sequence>
<protein>
    <submittedName>
        <fullName evidence="3">Uncharacterized protein</fullName>
    </submittedName>
</protein>
<feature type="compositionally biased region" description="Basic and acidic residues" evidence="2">
    <location>
        <begin position="352"/>
        <end position="375"/>
    </location>
</feature>
<dbReference type="EMBL" id="CAJNJA010014136">
    <property type="protein sequence ID" value="CAE7336396.1"/>
    <property type="molecule type" value="Genomic_DNA"/>
</dbReference>
<evidence type="ECO:0000313" key="3">
    <source>
        <dbReference type="EMBL" id="CAE7336396.1"/>
    </source>
</evidence>
<dbReference type="OrthoDB" id="438860at2759"/>
<feature type="non-terminal residue" evidence="3">
    <location>
        <position position="1"/>
    </location>
</feature>
<name>A0A812NXS8_9DINO</name>
<proteinExistence type="predicted"/>
<evidence type="ECO:0000256" key="1">
    <source>
        <dbReference type="SAM" id="Coils"/>
    </source>
</evidence>